<accession>A0AAF5PP69</accession>
<evidence type="ECO:0000313" key="2">
    <source>
        <dbReference type="Proteomes" id="UP000093561"/>
    </source>
</evidence>
<dbReference type="WBParaSite" id="mrna-Wban_03501">
    <property type="protein sequence ID" value="mrna-Wban_03501"/>
    <property type="gene ID" value="Wban_03501"/>
</dbReference>
<feature type="region of interest" description="Disordered" evidence="1">
    <location>
        <begin position="169"/>
        <end position="257"/>
    </location>
</feature>
<sequence length="282" mass="32921">MHHYFPPKNFTDRCWGPDSEIGTVPCRGSCFILVEEIFEHFSTHAVMRGCVNRFLLFGLDEDVRDALMDKSECRTTDRRLLHLVALTPQTDLVNILEFDCDNVLMYWFTMQLCQHGPRPVDRCFLRIQLILSSPYADFSLHYALLDDILPTHVTYHSLNKPKEYGPLSLEPVSAAPTKPTAVLQENKSKAEKDNEKKREERAEKLEVKQDEEKKEGKKKESRRKDEKTSKKEKENKQAERKEKIEQLEGNKEELPVETQKKAKVLIQMAVNITQEEEEEVWE</sequence>
<dbReference type="GO" id="GO:1990834">
    <property type="term" value="P:response to odorant"/>
    <property type="evidence" value="ECO:0007669"/>
    <property type="project" value="TreeGrafter"/>
</dbReference>
<evidence type="ECO:0000313" key="3">
    <source>
        <dbReference type="WBParaSite" id="mrna-Wban_03501"/>
    </source>
</evidence>
<reference evidence="3" key="3">
    <citation type="submission" date="2024-02" db="UniProtKB">
        <authorList>
            <consortium name="WormBaseParasite"/>
        </authorList>
    </citation>
    <scope>IDENTIFICATION</scope>
    <source>
        <strain evidence="3">pt0022</strain>
    </source>
</reference>
<name>A0AAF5PP69_WUCBA</name>
<proteinExistence type="predicted"/>
<organism evidence="2 3">
    <name type="scientific">Wuchereria bancrofti</name>
    <dbReference type="NCBI Taxonomy" id="6293"/>
    <lineage>
        <taxon>Eukaryota</taxon>
        <taxon>Metazoa</taxon>
        <taxon>Ecdysozoa</taxon>
        <taxon>Nematoda</taxon>
        <taxon>Chromadorea</taxon>
        <taxon>Rhabditida</taxon>
        <taxon>Spirurina</taxon>
        <taxon>Spiruromorpha</taxon>
        <taxon>Filarioidea</taxon>
        <taxon>Onchocercidae</taxon>
        <taxon>Wuchereria</taxon>
    </lineage>
</organism>
<dbReference type="AlphaFoldDB" id="A0AAF5PP69"/>
<dbReference type="GO" id="GO:0043025">
    <property type="term" value="C:neuronal cell body"/>
    <property type="evidence" value="ECO:0007669"/>
    <property type="project" value="TreeGrafter"/>
</dbReference>
<feature type="compositionally biased region" description="Basic and acidic residues" evidence="1">
    <location>
        <begin position="186"/>
        <end position="257"/>
    </location>
</feature>
<dbReference type="Pfam" id="PF06579">
    <property type="entry name" value="Ly-6_related"/>
    <property type="match status" value="1"/>
</dbReference>
<dbReference type="PANTHER" id="PTHR34722:SF6">
    <property type="entry name" value="HOMOLOG OF ODR-2 (TWO)"/>
    <property type="match status" value="1"/>
</dbReference>
<dbReference type="GO" id="GO:0030424">
    <property type="term" value="C:axon"/>
    <property type="evidence" value="ECO:0007669"/>
    <property type="project" value="TreeGrafter"/>
</dbReference>
<dbReference type="Proteomes" id="UP000093561">
    <property type="component" value="Unassembled WGS sequence"/>
</dbReference>
<evidence type="ECO:0000256" key="1">
    <source>
        <dbReference type="SAM" id="MobiDB-lite"/>
    </source>
</evidence>
<reference evidence="2" key="1">
    <citation type="submission" date="2015-03" db="EMBL/GenBank/DDBJ databases">
        <title>Wuchereria bancrofti Genome Sequencing Papua New Guinea Strain.</title>
        <authorList>
            <person name="Small S.T."/>
            <person name="Serre D."/>
            <person name="Zimmerman P.A."/>
        </authorList>
    </citation>
    <scope>NUCLEOTIDE SEQUENCE [LARGE SCALE GENOMIC DNA]</scope>
    <source>
        <strain evidence="2">pt0022</strain>
    </source>
</reference>
<reference evidence="2" key="2">
    <citation type="journal article" date="2016" name="Mol. Ecol.">
        <title>Population genomics of the filarial nematode parasite Wuchereria bancrofti from mosquitoes.</title>
        <authorList>
            <person name="Small S.T."/>
            <person name="Reimer L.J."/>
            <person name="Tisch D.J."/>
            <person name="King C.L."/>
            <person name="Christensen B.M."/>
            <person name="Siba P.M."/>
            <person name="Kazura J.W."/>
            <person name="Serre D."/>
            <person name="Zimmerman P.A."/>
        </authorList>
    </citation>
    <scope>NUCLEOTIDE SEQUENCE</scope>
    <source>
        <strain evidence="2">pt0022</strain>
    </source>
</reference>
<dbReference type="GO" id="GO:0042048">
    <property type="term" value="P:olfactory behavior"/>
    <property type="evidence" value="ECO:0007669"/>
    <property type="project" value="TreeGrafter"/>
</dbReference>
<dbReference type="PANTHER" id="PTHR34722">
    <property type="entry name" value="HOMOLOG OF ODR-2 (TWO)-RELATED"/>
    <property type="match status" value="1"/>
</dbReference>
<dbReference type="InterPro" id="IPR010558">
    <property type="entry name" value="Ly-6-related"/>
</dbReference>
<protein>
    <submittedName>
        <fullName evidence="3">Uncharacterized protein</fullName>
    </submittedName>
</protein>